<evidence type="ECO:0000256" key="3">
    <source>
        <dbReference type="ARBA" id="ARBA00022692"/>
    </source>
</evidence>
<evidence type="ECO:0000313" key="8">
    <source>
        <dbReference type="EMBL" id="OLL14756.1"/>
    </source>
</evidence>
<proteinExistence type="predicted"/>
<keyword evidence="3 6" id="KW-0812">Transmembrane</keyword>
<dbReference type="Proteomes" id="UP000185736">
    <property type="component" value="Unassembled WGS sequence"/>
</dbReference>
<feature type="transmembrane region" description="Helical" evidence="6">
    <location>
        <begin position="420"/>
        <end position="442"/>
    </location>
</feature>
<dbReference type="GO" id="GO:0005886">
    <property type="term" value="C:plasma membrane"/>
    <property type="evidence" value="ECO:0007669"/>
    <property type="project" value="UniProtKB-SubCell"/>
</dbReference>
<feature type="transmembrane region" description="Helical" evidence="6">
    <location>
        <begin position="660"/>
        <end position="682"/>
    </location>
</feature>
<feature type="transmembrane region" description="Helical" evidence="6">
    <location>
        <begin position="299"/>
        <end position="320"/>
    </location>
</feature>
<keyword evidence="2" id="KW-1003">Cell membrane</keyword>
<feature type="transmembrane region" description="Helical" evidence="6">
    <location>
        <begin position="21"/>
        <end position="45"/>
    </location>
</feature>
<dbReference type="AlphaFoldDB" id="A0A1Q8I0X9"/>
<evidence type="ECO:0000256" key="1">
    <source>
        <dbReference type="ARBA" id="ARBA00004651"/>
    </source>
</evidence>
<evidence type="ECO:0000259" key="7">
    <source>
        <dbReference type="Pfam" id="PF02687"/>
    </source>
</evidence>
<evidence type="ECO:0000256" key="5">
    <source>
        <dbReference type="ARBA" id="ARBA00023136"/>
    </source>
</evidence>
<protein>
    <submittedName>
        <fullName evidence="8">ABC transporter permease</fullName>
    </submittedName>
</protein>
<feature type="transmembrane region" description="Helical" evidence="6">
    <location>
        <begin position="613"/>
        <end position="639"/>
    </location>
</feature>
<feature type="transmembrane region" description="Helical" evidence="6">
    <location>
        <begin position="201"/>
        <end position="225"/>
    </location>
</feature>
<reference evidence="8 9" key="1">
    <citation type="submission" date="2016-12" db="EMBL/GenBank/DDBJ databases">
        <title>Genomic comparison of strains in the 'Actinomyces naeslundii' group.</title>
        <authorList>
            <person name="Mughal S.R."/>
            <person name="Do T."/>
            <person name="Gilbert S.C."/>
            <person name="Witherden E.A."/>
            <person name="Didelot X."/>
            <person name="Beighton D."/>
        </authorList>
    </citation>
    <scope>NUCLEOTIDE SEQUENCE [LARGE SCALE GENOMIC DNA]</scope>
    <source>
        <strain evidence="8 9">S64C</strain>
    </source>
</reference>
<feature type="transmembrane region" description="Helical" evidence="6">
    <location>
        <begin position="702"/>
        <end position="722"/>
    </location>
</feature>
<gene>
    <name evidence="8" type="ORF">BKH32_06955</name>
</gene>
<evidence type="ECO:0000256" key="6">
    <source>
        <dbReference type="SAM" id="Phobius"/>
    </source>
</evidence>
<comment type="caution">
    <text evidence="8">The sequence shown here is derived from an EMBL/GenBank/DDBJ whole genome shotgun (WGS) entry which is preliminary data.</text>
</comment>
<dbReference type="Pfam" id="PF02687">
    <property type="entry name" value="FtsX"/>
    <property type="match status" value="2"/>
</dbReference>
<dbReference type="RefSeq" id="WP_075249258.1">
    <property type="nucleotide sequence ID" value="NZ_MSGO01000030.1"/>
</dbReference>
<dbReference type="InterPro" id="IPR003838">
    <property type="entry name" value="ABC3_permease_C"/>
</dbReference>
<feature type="transmembrane region" description="Helical" evidence="6">
    <location>
        <begin position="341"/>
        <end position="361"/>
    </location>
</feature>
<feature type="transmembrane region" description="Helical" evidence="6">
    <location>
        <begin position="257"/>
        <end position="279"/>
    </location>
</feature>
<feature type="domain" description="ABC3 transporter permease C-terminal" evidence="7">
    <location>
        <begin position="210"/>
        <end position="323"/>
    </location>
</feature>
<accession>A0A1Q8I0X9</accession>
<sequence length="737" mass="76111">MSRIALTRLLVANDRSARRRLAGIVAGVMVGVALFLMLLAAAQAFPERSMRSSWASTALMPGISEQSNHADLQPDHALTDSELAVASNVDVVDNQPITILRVALPESGTTSVRIPGSDVVPKRGEYLASPALAKRIASLPADQLGDRYGKQVGVLSPEAVEGPDSLVAVVGTDLGTVTASEFYIPPQVVTSFQGIPYENDAYRIATLIGAIAVLVPALLLVGIVTDLGAAQRAERFATLRLIGATPQQVARTAALEIGATTFVGAIAGVALYLATIPLAAQITLRTSRFYYSDLLRSPVNAVLAVVVTTAGAAAVAWWRTRRADLGPLGGSRERTEHRPRLISLAPVILGTAGLVSTPSVARQDSDLTIYLLPVSFLCAMLGLLWAGPVLTWWVARGGRALARSAAQVIGFNRITQHPRAVFRAVAGVVIAVYAMTVFAVAITAAAGTRDVTQGGGHLSPTTLGATPAVSDEGALNSAVARLAAVPGVTTVAVGRISGDSKQDSQIILEADKAEALGAPHVVAPDGAVSISTQWLYENAAASPSPVSAEELASAREHGAPVILVGTDPASPGAIDRARTCLATSGLPLGTAPTSPSSIQALQGSAMENQFAQLGYIGILIAAGISAVSLGVSTVAALLGRRRVLGLLRLVGMPAATLRSMVSYEATLPTATALVMSIGLGWLTAWSLIGGVSGRHIGRPGGGYWLVLGACLALVVVATLASARYGRRMLAGTTVRFE</sequence>
<comment type="subcellular location">
    <subcellularLocation>
        <location evidence="1">Cell membrane</location>
        <topology evidence="1">Multi-pass membrane protein</topology>
    </subcellularLocation>
</comment>
<keyword evidence="4 6" id="KW-1133">Transmembrane helix</keyword>
<evidence type="ECO:0000313" key="9">
    <source>
        <dbReference type="Proteomes" id="UP000185736"/>
    </source>
</evidence>
<evidence type="ECO:0000256" key="2">
    <source>
        <dbReference type="ARBA" id="ARBA00022475"/>
    </source>
</evidence>
<evidence type="ECO:0000256" key="4">
    <source>
        <dbReference type="ARBA" id="ARBA00022989"/>
    </source>
</evidence>
<feature type="transmembrane region" description="Helical" evidence="6">
    <location>
        <begin position="367"/>
        <end position="395"/>
    </location>
</feature>
<organism evidence="8 9">
    <name type="scientific">Actinomyces oris</name>
    <dbReference type="NCBI Taxonomy" id="544580"/>
    <lineage>
        <taxon>Bacteria</taxon>
        <taxon>Bacillati</taxon>
        <taxon>Actinomycetota</taxon>
        <taxon>Actinomycetes</taxon>
        <taxon>Actinomycetales</taxon>
        <taxon>Actinomycetaceae</taxon>
        <taxon>Actinomyces</taxon>
    </lineage>
</organism>
<name>A0A1Q8I0X9_9ACTO</name>
<feature type="domain" description="ABC3 transporter permease C-terminal" evidence="7">
    <location>
        <begin position="616"/>
        <end position="728"/>
    </location>
</feature>
<dbReference type="EMBL" id="MSGO01000030">
    <property type="protein sequence ID" value="OLL14756.1"/>
    <property type="molecule type" value="Genomic_DNA"/>
</dbReference>
<keyword evidence="5 6" id="KW-0472">Membrane</keyword>